<proteinExistence type="predicted"/>
<dbReference type="RefSeq" id="WP_130507996.1">
    <property type="nucleotide sequence ID" value="NZ_SHKY01000001.1"/>
</dbReference>
<dbReference type="Proteomes" id="UP000292564">
    <property type="component" value="Unassembled WGS sequence"/>
</dbReference>
<organism evidence="3 4">
    <name type="scientific">Krasilnikovia cinnamomea</name>
    <dbReference type="NCBI Taxonomy" id="349313"/>
    <lineage>
        <taxon>Bacteria</taxon>
        <taxon>Bacillati</taxon>
        <taxon>Actinomycetota</taxon>
        <taxon>Actinomycetes</taxon>
        <taxon>Micromonosporales</taxon>
        <taxon>Micromonosporaceae</taxon>
        <taxon>Krasilnikovia</taxon>
    </lineage>
</organism>
<reference evidence="3 4" key="1">
    <citation type="submission" date="2019-02" db="EMBL/GenBank/DDBJ databases">
        <title>Sequencing the genomes of 1000 actinobacteria strains.</title>
        <authorList>
            <person name="Klenk H.-P."/>
        </authorList>
    </citation>
    <scope>NUCLEOTIDE SEQUENCE [LARGE SCALE GENOMIC DNA]</scope>
    <source>
        <strain evidence="3 4">DSM 45162</strain>
    </source>
</reference>
<keyword evidence="2" id="KW-0472">Membrane</keyword>
<comment type="caution">
    <text evidence="3">The sequence shown here is derived from an EMBL/GenBank/DDBJ whole genome shotgun (WGS) entry which is preliminary data.</text>
</comment>
<evidence type="ECO:0000256" key="1">
    <source>
        <dbReference type="SAM" id="MobiDB-lite"/>
    </source>
</evidence>
<feature type="transmembrane region" description="Helical" evidence="2">
    <location>
        <begin position="74"/>
        <end position="94"/>
    </location>
</feature>
<keyword evidence="2" id="KW-0812">Transmembrane</keyword>
<protein>
    <submittedName>
        <fullName evidence="3">Uncharacterized protein</fullName>
    </submittedName>
</protein>
<dbReference type="AlphaFoldDB" id="A0A4Q7ZFN9"/>
<evidence type="ECO:0000313" key="3">
    <source>
        <dbReference type="EMBL" id="RZU48809.1"/>
    </source>
</evidence>
<dbReference type="EMBL" id="SHKY01000001">
    <property type="protein sequence ID" value="RZU48809.1"/>
    <property type="molecule type" value="Genomic_DNA"/>
</dbReference>
<evidence type="ECO:0000256" key="2">
    <source>
        <dbReference type="SAM" id="Phobius"/>
    </source>
</evidence>
<name>A0A4Q7ZFN9_9ACTN</name>
<dbReference type="OrthoDB" id="3294746at2"/>
<sequence length="476" mass="50604">MSLISTLSHPFLPLSHLSVPLSHPSLLAEPSPSPSAGCVPGQAGTPDGVLGELLCGTWGPKAPAAVVEFVRVRWPLFLAVIAVLVTFTVVWRVWRRRVWRAHAGRARWLQIIPPVTATPAATVGLWRLLATALPAPSRWALRPARIVWEVQADPHGMRAGLWLPPGVNPTAVLRLLQRAWPGVRAEHAAPPVVRGGIATTLALLPTQPDWLPLVEDLPSTTRRVDTSSPEDDRLRAVFDGLASAGRTGGGLLQVHIGRAPAHRMRMLRRATTRPERARKTRGASRAVGLLAEALRAGILATLNLLSPGPGPRRNASGRTDPYLAELARQARGKLSAAPHLLVAVYATGAGPTKAAALSAAADITSGFGLLSAHFTRRRLRGGTTAAAQRWVPEDRMSLAAVGEAAALAGLPAEPAAYGLPSAASRRRPGSRDVFRTTTRTSGQEMAGHRQAIAPKPDERAKPDDDTDEPSAVWSAP</sequence>
<feature type="region of interest" description="Disordered" evidence="1">
    <location>
        <begin position="419"/>
        <end position="476"/>
    </location>
</feature>
<gene>
    <name evidence="3" type="ORF">EV385_0534</name>
</gene>
<accession>A0A4Q7ZFN9</accession>
<keyword evidence="2" id="KW-1133">Transmembrane helix</keyword>
<evidence type="ECO:0000313" key="4">
    <source>
        <dbReference type="Proteomes" id="UP000292564"/>
    </source>
</evidence>
<keyword evidence="4" id="KW-1185">Reference proteome</keyword>